<sequence length="118" mass="13161">MNKSGDRWQGCPGLLKNKALNTSSFLTTIATGDSTQGNSCYRLSTMTGSRFLFRLEMSTPPDYDRTQMTDGYPLQTNGHLLRINNHLRETYALLLWSNDCLRQTNGIPPPALGQPPPD</sequence>
<comment type="caution">
    <text evidence="1">The sequence shown here is derived from an EMBL/GenBank/DDBJ whole genome shotgun (WGS) entry which is preliminary data.</text>
</comment>
<evidence type="ECO:0000313" key="1">
    <source>
        <dbReference type="EMBL" id="KAG8175319.1"/>
    </source>
</evidence>
<organism evidence="1 2">
    <name type="scientific">Oedothorax gibbosus</name>
    <dbReference type="NCBI Taxonomy" id="931172"/>
    <lineage>
        <taxon>Eukaryota</taxon>
        <taxon>Metazoa</taxon>
        <taxon>Ecdysozoa</taxon>
        <taxon>Arthropoda</taxon>
        <taxon>Chelicerata</taxon>
        <taxon>Arachnida</taxon>
        <taxon>Araneae</taxon>
        <taxon>Araneomorphae</taxon>
        <taxon>Entelegynae</taxon>
        <taxon>Araneoidea</taxon>
        <taxon>Linyphiidae</taxon>
        <taxon>Erigoninae</taxon>
        <taxon>Oedothorax</taxon>
    </lineage>
</organism>
<proteinExistence type="predicted"/>
<gene>
    <name evidence="1" type="ORF">JTE90_001448</name>
</gene>
<dbReference type="EMBL" id="JAFNEN010001031">
    <property type="protein sequence ID" value="KAG8175319.1"/>
    <property type="molecule type" value="Genomic_DNA"/>
</dbReference>
<protein>
    <submittedName>
        <fullName evidence="1">Uncharacterized protein</fullName>
    </submittedName>
</protein>
<reference evidence="1 2" key="1">
    <citation type="journal article" date="2022" name="Nat. Ecol. Evol.">
        <title>A masculinizing supergene underlies an exaggerated male reproductive morph in a spider.</title>
        <authorList>
            <person name="Hendrickx F."/>
            <person name="De Corte Z."/>
            <person name="Sonet G."/>
            <person name="Van Belleghem S.M."/>
            <person name="Kostlbacher S."/>
            <person name="Vangestel C."/>
        </authorList>
    </citation>
    <scope>NUCLEOTIDE SEQUENCE [LARGE SCALE GENOMIC DNA]</scope>
    <source>
        <strain evidence="1">W744_W776</strain>
    </source>
</reference>
<evidence type="ECO:0000313" key="2">
    <source>
        <dbReference type="Proteomes" id="UP000827092"/>
    </source>
</evidence>
<dbReference type="AlphaFoldDB" id="A0AAV6TUD6"/>
<name>A0AAV6TUD6_9ARAC</name>
<dbReference type="Proteomes" id="UP000827092">
    <property type="component" value="Unassembled WGS sequence"/>
</dbReference>
<accession>A0AAV6TUD6</accession>
<keyword evidence="2" id="KW-1185">Reference proteome</keyword>